<keyword evidence="14" id="KW-0946">Virion</keyword>
<dbReference type="InterPro" id="IPR043504">
    <property type="entry name" value="Peptidase_S1_PA_chymotrypsin"/>
</dbReference>
<keyword evidence="5" id="KW-0645">Protease</keyword>
<evidence type="ECO:0000313" key="23">
    <source>
        <dbReference type="EMBL" id="DBA13314.1"/>
    </source>
</evidence>
<evidence type="ECO:0000259" key="21">
    <source>
        <dbReference type="PROSITE" id="PS51218"/>
    </source>
</evidence>
<keyword evidence="12" id="KW-0788">Thiol protease</keyword>
<dbReference type="Pfam" id="PF00680">
    <property type="entry name" value="RdRP_1"/>
    <property type="match status" value="1"/>
</dbReference>
<evidence type="ECO:0000256" key="1">
    <source>
        <dbReference type="ARBA" id="ARBA00004328"/>
    </source>
</evidence>
<dbReference type="GO" id="GO:0019028">
    <property type="term" value="C:viral capsid"/>
    <property type="evidence" value="ECO:0007669"/>
    <property type="project" value="UniProtKB-KW"/>
</dbReference>
<dbReference type="InterPro" id="IPR001205">
    <property type="entry name" value="RNA-dir_pol_C"/>
</dbReference>
<feature type="compositionally biased region" description="Basic and acidic residues" evidence="18">
    <location>
        <begin position="1449"/>
        <end position="1463"/>
    </location>
</feature>
<keyword evidence="7 19" id="KW-0812">Transmembrane</keyword>
<dbReference type="GO" id="GO:0006508">
    <property type="term" value="P:proteolysis"/>
    <property type="evidence" value="ECO:0007669"/>
    <property type="project" value="UniProtKB-KW"/>
</dbReference>
<feature type="region of interest" description="Disordered" evidence="18">
    <location>
        <begin position="2596"/>
        <end position="2621"/>
    </location>
</feature>
<dbReference type="GO" id="GO:0003968">
    <property type="term" value="F:RNA-directed RNA polymerase activity"/>
    <property type="evidence" value="ECO:0007669"/>
    <property type="project" value="UniProtKB-KW"/>
</dbReference>
<evidence type="ECO:0000256" key="4">
    <source>
        <dbReference type="ARBA" id="ARBA00022561"/>
    </source>
</evidence>
<dbReference type="PROSITE" id="PS51218">
    <property type="entry name" value="SF3_HELICASE_2"/>
    <property type="match status" value="1"/>
</dbReference>
<dbReference type="InterPro" id="IPR009003">
    <property type="entry name" value="Peptidase_S1_PA"/>
</dbReference>
<dbReference type="Gene3D" id="3.30.70.270">
    <property type="match status" value="1"/>
</dbReference>
<evidence type="ECO:0000256" key="17">
    <source>
        <dbReference type="SAM" id="Coils"/>
    </source>
</evidence>
<keyword evidence="11" id="KW-0347">Helicase</keyword>
<dbReference type="PROSITE" id="PS50507">
    <property type="entry name" value="RDRP_SSRNA_POS"/>
    <property type="match status" value="1"/>
</dbReference>
<dbReference type="GO" id="GO:0006351">
    <property type="term" value="P:DNA-templated transcription"/>
    <property type="evidence" value="ECO:0007669"/>
    <property type="project" value="InterPro"/>
</dbReference>
<evidence type="ECO:0000256" key="2">
    <source>
        <dbReference type="ARBA" id="ARBA00020107"/>
    </source>
</evidence>
<keyword evidence="8" id="KW-0548">Nucleotidyltransferase</keyword>
<dbReference type="InterPro" id="IPR043128">
    <property type="entry name" value="Rev_trsase/Diguanyl_cyclase"/>
</dbReference>
<dbReference type="Gene3D" id="2.60.120.20">
    <property type="match status" value="3"/>
</dbReference>
<dbReference type="PROSITE" id="PS51874">
    <property type="entry name" value="PCV_3C_PRO"/>
    <property type="match status" value="1"/>
</dbReference>
<dbReference type="Gene3D" id="2.40.10.10">
    <property type="entry name" value="Trypsin-like serine proteases"/>
    <property type="match status" value="1"/>
</dbReference>
<keyword evidence="13" id="KW-0067">ATP-binding</keyword>
<feature type="compositionally biased region" description="Basic and acidic residues" evidence="18">
    <location>
        <begin position="2598"/>
        <end position="2611"/>
    </location>
</feature>
<feature type="transmembrane region" description="Helical" evidence="19">
    <location>
        <begin position="2558"/>
        <end position="2579"/>
    </location>
</feature>
<evidence type="ECO:0000256" key="7">
    <source>
        <dbReference type="ARBA" id="ARBA00022692"/>
    </source>
</evidence>
<dbReference type="InterPro" id="IPR044067">
    <property type="entry name" value="PCV_3C_PRO"/>
</dbReference>
<keyword evidence="4" id="KW-0167">Capsid protein</keyword>
<feature type="transmembrane region" description="Helical" evidence="19">
    <location>
        <begin position="2495"/>
        <end position="2515"/>
    </location>
</feature>
<evidence type="ECO:0000256" key="12">
    <source>
        <dbReference type="ARBA" id="ARBA00022807"/>
    </source>
</evidence>
<dbReference type="InterPro" id="IPR004005">
    <property type="entry name" value="Calicivirus_coat"/>
</dbReference>
<dbReference type="InterPro" id="IPR024379">
    <property type="entry name" value="Waikavirus_capsid-1"/>
</dbReference>
<dbReference type="SUPFAM" id="SSF56672">
    <property type="entry name" value="DNA/RNA polymerases"/>
    <property type="match status" value="1"/>
</dbReference>
<proteinExistence type="predicted"/>
<feature type="domain" description="Peptidase C3" evidence="22">
    <location>
        <begin position="2847"/>
        <end position="3060"/>
    </location>
</feature>
<dbReference type="SUPFAM" id="SSF50494">
    <property type="entry name" value="Trypsin-like serine proteases"/>
    <property type="match status" value="1"/>
</dbReference>
<evidence type="ECO:0000256" key="6">
    <source>
        <dbReference type="ARBA" id="ARBA00022679"/>
    </source>
</evidence>
<organism evidence="23">
    <name type="scientific">Populus alba waikavirus</name>
    <dbReference type="NCBI Taxonomy" id="3027347"/>
    <lineage>
        <taxon>Viruses</taxon>
        <taxon>Riboviria</taxon>
        <taxon>Orthornavirae</taxon>
        <taxon>Pisuviricota</taxon>
        <taxon>Pisoniviricetes</taxon>
        <taxon>Picornavirales</taxon>
        <taxon>Secoviridae</taxon>
        <taxon>Waikavirus</taxon>
        <taxon>Actinidivirus</taxon>
        <taxon>Waikavirus populi</taxon>
    </lineage>
</organism>
<keyword evidence="9" id="KW-0547">Nucleotide-binding</keyword>
<feature type="region of interest" description="Disordered" evidence="18">
    <location>
        <begin position="2161"/>
        <end position="2188"/>
    </location>
</feature>
<keyword evidence="6" id="KW-0808">Transferase</keyword>
<dbReference type="GO" id="GO:0005524">
    <property type="term" value="F:ATP binding"/>
    <property type="evidence" value="ECO:0007669"/>
    <property type="project" value="UniProtKB-KW"/>
</dbReference>
<evidence type="ECO:0000256" key="9">
    <source>
        <dbReference type="ARBA" id="ARBA00022741"/>
    </source>
</evidence>
<dbReference type="InterPro" id="IPR000605">
    <property type="entry name" value="Helicase_SF3_ssDNA/RNA_vir"/>
</dbReference>
<feature type="domain" description="SF3 helicase" evidence="21">
    <location>
        <begin position="1871"/>
        <end position="2039"/>
    </location>
</feature>
<dbReference type="GO" id="GO:0003723">
    <property type="term" value="F:RNA binding"/>
    <property type="evidence" value="ECO:0007669"/>
    <property type="project" value="InterPro"/>
</dbReference>
<dbReference type="Pfam" id="PF12381">
    <property type="entry name" value="Peptidase_C3G"/>
    <property type="match status" value="1"/>
</dbReference>
<feature type="domain" description="RdRp catalytic" evidence="20">
    <location>
        <begin position="3368"/>
        <end position="3499"/>
    </location>
</feature>
<keyword evidence="16 19" id="KW-1133">Transmembrane helix</keyword>
<evidence type="ECO:0000256" key="11">
    <source>
        <dbReference type="ARBA" id="ARBA00022806"/>
    </source>
</evidence>
<dbReference type="Pfam" id="PF12264">
    <property type="entry name" value="Waikav_capsid_1"/>
    <property type="match status" value="1"/>
</dbReference>
<dbReference type="Pfam" id="PF00915">
    <property type="entry name" value="Calici_coat"/>
    <property type="match status" value="1"/>
</dbReference>
<evidence type="ECO:0000256" key="18">
    <source>
        <dbReference type="SAM" id="MobiDB-lite"/>
    </source>
</evidence>
<evidence type="ECO:0000256" key="16">
    <source>
        <dbReference type="ARBA" id="ARBA00022989"/>
    </source>
</evidence>
<keyword evidence="10" id="KW-0378">Hydrolase</keyword>
<name>A0AA48P946_9SECO</name>
<dbReference type="EMBL" id="BK062992">
    <property type="protein sequence ID" value="DBA13314.1"/>
    <property type="molecule type" value="Genomic_RNA"/>
</dbReference>
<comment type="subcellular location">
    <subcellularLocation>
        <location evidence="1">Virion</location>
    </subcellularLocation>
</comment>
<dbReference type="InterPro" id="IPR043502">
    <property type="entry name" value="DNA/RNA_pol_sf"/>
</dbReference>
<dbReference type="GO" id="GO:0004197">
    <property type="term" value="F:cysteine-type endopeptidase activity"/>
    <property type="evidence" value="ECO:0007669"/>
    <property type="project" value="InterPro"/>
</dbReference>
<feature type="region of interest" description="Disordered" evidence="18">
    <location>
        <begin position="1440"/>
        <end position="1492"/>
    </location>
</feature>
<evidence type="ECO:0000256" key="13">
    <source>
        <dbReference type="ARBA" id="ARBA00022840"/>
    </source>
</evidence>
<keyword evidence="15" id="KW-0693">Viral RNA replication</keyword>
<dbReference type="InterPro" id="IPR024387">
    <property type="entry name" value="Pept_C3G_Picornavir"/>
</dbReference>
<feature type="compositionally biased region" description="Basic and acidic residues" evidence="18">
    <location>
        <begin position="2169"/>
        <end position="2180"/>
    </location>
</feature>
<dbReference type="InterPro" id="IPR029053">
    <property type="entry name" value="Viral_coat"/>
</dbReference>
<dbReference type="InterPro" id="IPR033703">
    <property type="entry name" value="Rhv-like"/>
</dbReference>
<dbReference type="Pfam" id="PF00910">
    <property type="entry name" value="RNA_helicase"/>
    <property type="match status" value="1"/>
</dbReference>
<dbReference type="Gene3D" id="1.20.960.20">
    <property type="match status" value="1"/>
</dbReference>
<dbReference type="InterPro" id="IPR007094">
    <property type="entry name" value="RNA-dir_pol_PSvirus"/>
</dbReference>
<dbReference type="GO" id="GO:0030430">
    <property type="term" value="C:host cell cytoplasm"/>
    <property type="evidence" value="ECO:0007669"/>
    <property type="project" value="UniProtKB-SubCell"/>
</dbReference>
<dbReference type="GO" id="GO:0003724">
    <property type="term" value="F:RNA helicase activity"/>
    <property type="evidence" value="ECO:0007669"/>
    <property type="project" value="InterPro"/>
</dbReference>
<dbReference type="InterPro" id="IPR014759">
    <property type="entry name" value="Helicase_SF3_ssRNA_vir"/>
</dbReference>
<evidence type="ECO:0000256" key="3">
    <source>
        <dbReference type="ARBA" id="ARBA00022484"/>
    </source>
</evidence>
<dbReference type="SUPFAM" id="SSF88633">
    <property type="entry name" value="Positive stranded ssRNA viruses"/>
    <property type="match status" value="2"/>
</dbReference>
<feature type="region of interest" description="Disordered" evidence="18">
    <location>
        <begin position="712"/>
        <end position="757"/>
    </location>
</feature>
<reference evidence="23" key="1">
    <citation type="journal article" date="2023" name="Virology">
        <title>Broadening the host range and genetic diversity of waikaviruses.</title>
        <authorList>
            <person name="Sidharthan V.K."/>
            <person name="Rajeswari V."/>
            <person name="Baranwal V.K."/>
        </authorList>
    </citation>
    <scope>NUCLEOTIDE SEQUENCE</scope>
    <source>
        <strain evidence="23">Pop alb</strain>
    </source>
</reference>
<dbReference type="CDD" id="cd23169">
    <property type="entry name" value="ps-ssRNAv-Picornavirales"/>
    <property type="match status" value="1"/>
</dbReference>
<evidence type="ECO:0000259" key="22">
    <source>
        <dbReference type="PROSITE" id="PS51874"/>
    </source>
</evidence>
<evidence type="ECO:0000256" key="15">
    <source>
        <dbReference type="ARBA" id="ARBA00022953"/>
    </source>
</evidence>
<keyword evidence="17" id="KW-0175">Coiled coil</keyword>
<evidence type="ECO:0000256" key="14">
    <source>
        <dbReference type="ARBA" id="ARBA00022844"/>
    </source>
</evidence>
<evidence type="ECO:0000256" key="19">
    <source>
        <dbReference type="SAM" id="Phobius"/>
    </source>
</evidence>
<evidence type="ECO:0000256" key="10">
    <source>
        <dbReference type="ARBA" id="ARBA00022801"/>
    </source>
</evidence>
<feature type="compositionally biased region" description="Basic and acidic residues" evidence="18">
    <location>
        <begin position="712"/>
        <end position="729"/>
    </location>
</feature>
<evidence type="ECO:0000256" key="8">
    <source>
        <dbReference type="ARBA" id="ARBA00022695"/>
    </source>
</evidence>
<sequence>MDSIVFHDILSKERACLHIFDPIKGSFSGASYCSVCQFSNSYLRSRRYCYVLDAPILSLRSYSERHGIGIEVIEQRFRDLVEYHDSLNSYERIYFPSDHDVSHVHGIVSEETSDRCGCSRNPHVVKHPVGNWCLSPSIRCNRGKKMDIAGVVHTISEGSPSTSYATTCTSCSATVWHAGLGGQIIIFDILHLLKVDYDYGSEKFGVSFIDGRYFQEISTFTACRIWNVAEWCFTNSAEEVMRENPSLKEEARPETCLKLKQGIAKVESGLIKIDCRKDSLGMFHCGTTQKWHSWKVVYPSIHLDIVLPQEVSFLVNHLMYPRIIGRARPGHAVRAYGLWGIPDYAPRFNQAYLDSVRKRKVLGEELDQILDINVDIFDDPDSDFGDEGFSVRGQAEMDSSQLNVEVFEDGETGEHYYIDSEGNPRWLIDATQEELEWIYGYGPVEGEALPAAEDYEVVPVEEFPTATPEHEPTIIPPEDISGVIVEPEEEEVPDLSSSESEYEGTIVEVKSSIVSSVGGVLKDFSSATRHIGKAALAPLDSLNKSIDNFGSWLAGNDKIQHEYTVADFPYWVGNDYKHAVARLGLEINRSQEAIIDALVEVDTFRSEVLAQFKRIGKMIKKQSIAIGKMPLDDSGFDYGADLKRLSDRVDLVEDQMTTVAERIDRDELSKQLKEVKKRLTSLEADFVAHSADMSAELKKLRTVNDLRHAEYMARLNRKDKPDEPRRKPDDDYENYPVGGPAYAEHRPRKSYTTARSVPQMDDKPLVMTDKPDSVLPVNPDMLYRASAPKDGDHVGSVSPDLTNMTSSRYLIEQFKWNVVDNEHIVINTIAFPGEYFEKVEWMQSTSKLFQYFRCNGMEITVTMTSNRMQGGVLFCGWDSLSTCDRRKTLTIYEHYNLPHGLMTAGKNCELIFEVGFDTVQERMSLAGFELGLIGIGSLIFIPQCALVCTAETSQYCDISVYVGLRGPNFQVRTVPHDYKKYFDVNSLAQVLMDSSGAITSISSLGKLDFCKRNLIHCGKWTSTDRGRLCTLAVHPCIVKRIGRYMYPTALSMVSSLYHYWRGSLKYTFIFGGNCFTTGKLHVCAIPGQYVTDFPTTNNIMGVGGRVINLKEGDTHFEFTVPWYGVGDMQRTCRHTLFDSMYYGEDLVTRLHVWIVDPLITNVGATSSLSYAVTVEPGEDFELFHQRGIQSGSVHALTAEGPDDLVSTKIATKLPTITGSSSDLFRSWGHLLAGRFRPKKGVRMKIAPMYAGQQVDMNVLSWFSNFYTRWSGSLEYRFIVKPHRKNEVKYVYFWHMYEDPHFEQEYGYEGARLPPSGVPFVKWDLSQSNEYTVTVPFQSRFKSLAIPLSGLMDIKYHPTFYYNGVIHASYYGKESVDFNVYIRACSDYQVYGHGATTAIAETGGDVTLEYVRQLTSVEGTPVNQKNHPLDVVRRLFEDDDEEAAQIPEESTEKPEVPKEPKGKEIAASPSHTKTPPPTPKSVRTRPSQRQFEGQMDDGIIGAWVAKKVLGEKTAENLAQIDSEKVAKMVNWGCEASKFDFDALSGLVQKLVPLAENLNKRAEEAKVFTQEGARSLSFLGELSEMGGKLLELIKSLYKSSSLGWLAAQYDDGKITLAVLGTIALFIVGVMWWRRQNSMNWITKVGSIVAILWAPEIGTKAMDLYTWIVQKLEGVDARKLRPEQNETCSEAASSSLQSTISVRGEAHIELDFLDGMTDYAEVILSSILMVGSLFCLSMMPSDKTISSWTSRLKDLGDKSRAFTSIGGLIKMLQNWAKTISDCFMGWMVKLRGERLVGNDAQLSAMMKFGVADWVKRVSELSLEEEKNKQVNDVAKIQEIRALFDKGQAIKEAMLTHNFGAGTAAVFRDTINKVEKLINETYSAKGLGEPRIDPFHVAFIGKPGVGKSVLVQAFVKSLLDYMKYPQKDRIYSRSCADAFWSRYCRQPVVVYDDLGALTGDSTFSDYGEFINLKANVPYALNMAAVEDKGAMFQSHFLVSTSNAFFLDNNSNVRNPEAFYRRRDLAVAVERDPNVPKDPRQPTDGLVFTIVDTYTGQPRNEWPDWMGIEDGTFSVVRVPFRQFMVFTMRYCKGYMSNQKELLKTFKKNFMGEEGDELEVERILTSIVENRSGSGASSGGESEYSGDSDYWEARNIDEIGFQGAATLFPTTTPEPRGRAQAREERRHNVRQRNPRDEVPRAYEGQMDRYVTEEKPFYTSLELLGMYSKWEITGAALARSLQDRFGFHMEELYKCSSYKMMDHLKAVCTCTAESSPIECDGKILWDEMLMANGIYADRGDGRREVWLTSQIRGMNPRYRINYVPSEPWQIFIGMIQAVRLYTKHWGCPGQVFGAVDLMGSVDEQGEDEDDFVDSYEAFPVSVYDRMTMEDGISIFDRDDFKGTYPIVCGTFGGIPIKIGGHEVFIGKIANRRPGPVSDDEYALVRDELTRKSCAKVLEALIPAFCDMDIILMKQAVQSWTGHLSAIASYAECGPLKFVIDRLGWGTYGMVLFYMLLATKEGINKRILRKKKKAREEARLLAEGYLNINKEQQGLVLGCSGWMRKALVFGGLISAGVVVGVSLWGLWKGVSGFFGFVWNAFTPSDKSSESEKPSKEVPKIEAAPPPQPNVVSVSEVVKERYDKIDVELQAGTYGNSGDQKTRYSKRYNRRPVKSMNAKTRTAEAQGEVSTIGIKETQEGYLDGVDSNAMAHMQLSLGKEFGVTVNVPDPIMRQMHMKDRLLSTIEDWQEQMIKFNRVRRPNYLQEDGVAVDFRSEVVVIKGNTPFVVQKEIDPSWQGVFLKGRAKEDEAPRDMLLLESLKQPKDELIPFYNLSATIGDEVERNVIEVEAQGGGIADKEVLSISEMFEKSVVQVLTTISRIRFFGVMIVGGWMLIPAHFLMRTSAGEEIILLSDHGVNRMRLEAENCYLLSKYQDLALVYLGPRCPLFKDIRKHFISNAALPLWKRVPGMLMHVCYREKGIRVNTQFVSEIDQIDASVEAATSVYDTMGAGDHVNVAGLKYPAMTAVGWCGSMLISAKPGADKRILGIHTAGHTKFAIGYAELVTVEALNGVLNHPDFRIHAAIGEGQMTIEKLLCNKERATTRKSRNLKEVGILKKELVPKAPMKTDIVKSPIHGLFGQVKTEPSILSPFDYRLNGKRQADGVDKWGVCDPLLEAVEKYGEKTHSFPIKKLRMVESFLKHHYGHLNNSVGRRNLMSEDECINGIEFNDSYLPLNMDTSPGWPAVLSRKKGMYGKKFLFEQIESCPNGRDRYKLIDKEVKERMIEKESEAKQGRHHFLLTVECSKDERRKKKKIYEEVSTRSFTNLDVAQNLLYRKYFLNFGVMVQENFSRSFCKVGINVNGPEWSDLVQGWLQKSSHGFAGDYAKFDGIGDPDIFMSICRVVNDWYNDGDENARVREVLLYDAFHRLSLVRNVVVEINQGMPSGFPMTVIFNSIVNFYFLCMAWCDILSTSHYSVYASPEGFWELCGVATYGDDNVVAVPVEILEIYNLRTVAKWLKGYGISYTDDQKRPIEESERFVSIRDVTFLKRGIKEIIPPMLVVAAPLDKVSLEEQGHWIRQGPVGDEVALRQNLGNALYEASLHGKEYFDNLKKRLDTALELVHLRPVELTYLECQRRFWSYHMNDALSYEDLNAILEKGMFENKQKWADLCFDLNKEAVSLEELYKRSRVMKDEIFDLSF</sequence>
<dbReference type="GO" id="GO:0039694">
    <property type="term" value="P:viral RNA genome replication"/>
    <property type="evidence" value="ECO:0007669"/>
    <property type="project" value="InterPro"/>
</dbReference>
<keyword evidence="19" id="KW-0472">Membrane</keyword>
<evidence type="ECO:0000259" key="20">
    <source>
        <dbReference type="PROSITE" id="PS50507"/>
    </source>
</evidence>
<feature type="coiled-coil region" evidence="17">
    <location>
        <begin position="642"/>
        <end position="685"/>
    </location>
</feature>
<evidence type="ECO:0000256" key="5">
    <source>
        <dbReference type="ARBA" id="ARBA00022670"/>
    </source>
</evidence>
<protein>
    <recommendedName>
        <fullName evidence="2">Genome polyprotein</fullName>
    </recommendedName>
</protein>
<keyword evidence="3" id="KW-0696">RNA-directed RNA polymerase</keyword>
<dbReference type="CDD" id="cd00205">
    <property type="entry name" value="rhv_like"/>
    <property type="match status" value="1"/>
</dbReference>
<accession>A0AA48P946</accession>